<comment type="caution">
    <text evidence="1">The sequence shown here is derived from an EMBL/GenBank/DDBJ whole genome shotgun (WGS) entry which is preliminary data.</text>
</comment>
<sequence length="113" mass="13729">MIISFKSIKDILDEKAVLMKEVYEKELFKKYFSLIPLLQYQFNRKDVYNFFSYINYDFDISFSITAYQPYNNVFCLYDYFTDDKYEIYFSSVNGVKINNQYINNPEKIMLVIV</sequence>
<evidence type="ECO:0000313" key="2">
    <source>
        <dbReference type="Proteomes" id="UP000095247"/>
    </source>
</evidence>
<proteinExistence type="predicted"/>
<dbReference type="EMBL" id="MDCO01000012">
    <property type="protein sequence ID" value="OEJ14086.1"/>
    <property type="molecule type" value="Genomic_DNA"/>
</dbReference>
<gene>
    <name evidence="1" type="ORF">BFL38_04965</name>
</gene>
<evidence type="ECO:0000313" key="1">
    <source>
        <dbReference type="EMBL" id="OEJ14086.1"/>
    </source>
</evidence>
<organism evidence="1 2">
    <name type="scientific">Brachyspira hampsonii</name>
    <dbReference type="NCBI Taxonomy" id="1287055"/>
    <lineage>
        <taxon>Bacteria</taxon>
        <taxon>Pseudomonadati</taxon>
        <taxon>Spirochaetota</taxon>
        <taxon>Spirochaetia</taxon>
        <taxon>Brachyspirales</taxon>
        <taxon>Brachyspiraceae</taxon>
        <taxon>Brachyspira</taxon>
    </lineage>
</organism>
<reference evidence="1 2" key="1">
    <citation type="submission" date="2016-08" db="EMBL/GenBank/DDBJ databases">
        <title>Characterization and recognition of Brachyspira hampsonii sp. nov., a novel intestinal spirochete that is pathogenic to pigs.</title>
        <authorList>
            <person name="Mirajkar N."/>
            <person name="La T."/>
            <person name="Phillips N."/>
            <person name="Hampson D."/>
            <person name="Gebhart C."/>
        </authorList>
    </citation>
    <scope>NUCLEOTIDE SEQUENCE [LARGE SCALE GENOMIC DNA]</scope>
    <source>
        <strain evidence="1 2">P280/1</strain>
    </source>
</reference>
<name>A0A1E5ND56_9SPIR</name>
<dbReference type="AlphaFoldDB" id="A0A1E5ND56"/>
<protein>
    <submittedName>
        <fullName evidence="1">Uncharacterized protein</fullName>
    </submittedName>
</protein>
<dbReference type="RefSeq" id="WP_069727374.1">
    <property type="nucleotide sequence ID" value="NZ_MDCO01000012.1"/>
</dbReference>
<accession>A0A1E5ND56</accession>
<dbReference type="Proteomes" id="UP000095247">
    <property type="component" value="Unassembled WGS sequence"/>
</dbReference>